<organism evidence="9 10">
    <name type="scientific">Ectocarpus siliculosus</name>
    <name type="common">Brown alga</name>
    <name type="synonym">Conferva siliculosa</name>
    <dbReference type="NCBI Taxonomy" id="2880"/>
    <lineage>
        <taxon>Eukaryota</taxon>
        <taxon>Sar</taxon>
        <taxon>Stramenopiles</taxon>
        <taxon>Ochrophyta</taxon>
        <taxon>PX clade</taxon>
        <taxon>Phaeophyceae</taxon>
        <taxon>Ectocarpales</taxon>
        <taxon>Ectocarpaceae</taxon>
        <taxon>Ectocarpus</taxon>
    </lineage>
</organism>
<protein>
    <recommendedName>
        <fullName evidence="11">Alpha-type protein kinase domain-containing protein</fullName>
    </recommendedName>
</protein>
<gene>
    <name evidence="9" type="ORF">Esi_0000_0636</name>
</gene>
<keyword evidence="1" id="KW-0723">Serine/threonine-protein kinase</keyword>
<accession>D8LBT5</accession>
<dbReference type="GO" id="GO:0005524">
    <property type="term" value="F:ATP binding"/>
    <property type="evidence" value="ECO:0007669"/>
    <property type="project" value="UniProtKB-KW"/>
</dbReference>
<dbReference type="SUPFAM" id="SSF56112">
    <property type="entry name" value="Protein kinase-like (PK-like)"/>
    <property type="match status" value="1"/>
</dbReference>
<evidence type="ECO:0000259" key="7">
    <source>
        <dbReference type="PROSITE" id="PS50234"/>
    </source>
</evidence>
<feature type="region of interest" description="Disordered" evidence="6">
    <location>
        <begin position="525"/>
        <end position="574"/>
    </location>
</feature>
<feature type="compositionally biased region" description="Basic and acidic residues" evidence="6">
    <location>
        <begin position="780"/>
        <end position="790"/>
    </location>
</feature>
<feature type="compositionally biased region" description="Polar residues" evidence="6">
    <location>
        <begin position="554"/>
        <end position="564"/>
    </location>
</feature>
<dbReference type="EMBL" id="FN649726">
    <property type="protein sequence ID" value="CBN76794.1"/>
    <property type="molecule type" value="Genomic_DNA"/>
</dbReference>
<keyword evidence="5" id="KW-0067">ATP-binding</keyword>
<dbReference type="GO" id="GO:0004674">
    <property type="term" value="F:protein serine/threonine kinase activity"/>
    <property type="evidence" value="ECO:0007669"/>
    <property type="project" value="UniProtKB-KW"/>
</dbReference>
<feature type="region of interest" description="Disordered" evidence="6">
    <location>
        <begin position="766"/>
        <end position="801"/>
    </location>
</feature>
<evidence type="ECO:0000256" key="6">
    <source>
        <dbReference type="SAM" id="MobiDB-lite"/>
    </source>
</evidence>
<evidence type="ECO:0000256" key="3">
    <source>
        <dbReference type="ARBA" id="ARBA00022741"/>
    </source>
</evidence>
<name>D8LBT5_ECTSI</name>
<dbReference type="InterPro" id="IPR002035">
    <property type="entry name" value="VWF_A"/>
</dbReference>
<feature type="domain" description="VWFA" evidence="7">
    <location>
        <begin position="121"/>
        <end position="320"/>
    </location>
</feature>
<feature type="compositionally biased region" description="Acidic residues" evidence="6">
    <location>
        <begin position="621"/>
        <end position="636"/>
    </location>
</feature>
<dbReference type="Gene3D" id="3.20.200.10">
    <property type="entry name" value="MHCK/EF2 kinase"/>
    <property type="match status" value="1"/>
</dbReference>
<dbReference type="InterPro" id="IPR011009">
    <property type="entry name" value="Kinase-like_dom_sf"/>
</dbReference>
<dbReference type="eggNOG" id="ENOG502RYY4">
    <property type="taxonomic scope" value="Eukaryota"/>
</dbReference>
<dbReference type="Pfam" id="PF02816">
    <property type="entry name" value="Alpha_kinase"/>
    <property type="match status" value="2"/>
</dbReference>
<evidence type="ECO:0000256" key="1">
    <source>
        <dbReference type="ARBA" id="ARBA00022527"/>
    </source>
</evidence>
<dbReference type="EMBL" id="FN647682">
    <property type="protein sequence ID" value="CBN76794.1"/>
    <property type="molecule type" value="Genomic_DNA"/>
</dbReference>
<reference evidence="9 10" key="1">
    <citation type="journal article" date="2010" name="Nature">
        <title>The Ectocarpus genome and the independent evolution of multicellularity in brown algae.</title>
        <authorList>
            <person name="Cock J.M."/>
            <person name="Sterck L."/>
            <person name="Rouze P."/>
            <person name="Scornet D."/>
            <person name="Allen A.E."/>
            <person name="Amoutzias G."/>
            <person name="Anthouard V."/>
            <person name="Artiguenave F."/>
            <person name="Aury J.M."/>
            <person name="Badger J.H."/>
            <person name="Beszteri B."/>
            <person name="Billiau K."/>
            <person name="Bonnet E."/>
            <person name="Bothwell J.H."/>
            <person name="Bowler C."/>
            <person name="Boyen C."/>
            <person name="Brownlee C."/>
            <person name="Carrano C.J."/>
            <person name="Charrier B."/>
            <person name="Cho G.Y."/>
            <person name="Coelho S.M."/>
            <person name="Collen J."/>
            <person name="Corre E."/>
            <person name="Da Silva C."/>
            <person name="Delage L."/>
            <person name="Delaroque N."/>
            <person name="Dittami S.M."/>
            <person name="Doulbeau S."/>
            <person name="Elias M."/>
            <person name="Farnham G."/>
            <person name="Gachon C.M."/>
            <person name="Gschloessl B."/>
            <person name="Heesch S."/>
            <person name="Jabbari K."/>
            <person name="Jubin C."/>
            <person name="Kawai H."/>
            <person name="Kimura K."/>
            <person name="Kloareg B."/>
            <person name="Kupper F.C."/>
            <person name="Lang D."/>
            <person name="Le Bail A."/>
            <person name="Leblanc C."/>
            <person name="Lerouge P."/>
            <person name="Lohr M."/>
            <person name="Lopez P.J."/>
            <person name="Martens C."/>
            <person name="Maumus F."/>
            <person name="Michel G."/>
            <person name="Miranda-Saavedra D."/>
            <person name="Morales J."/>
            <person name="Moreau H."/>
            <person name="Motomura T."/>
            <person name="Nagasato C."/>
            <person name="Napoli C.A."/>
            <person name="Nelson D.R."/>
            <person name="Nyvall-Collen P."/>
            <person name="Peters A.F."/>
            <person name="Pommier C."/>
            <person name="Potin P."/>
            <person name="Poulain J."/>
            <person name="Quesneville H."/>
            <person name="Read B."/>
            <person name="Rensing S.A."/>
            <person name="Ritter A."/>
            <person name="Rousvoal S."/>
            <person name="Samanta M."/>
            <person name="Samson G."/>
            <person name="Schroeder D.C."/>
            <person name="Segurens B."/>
            <person name="Strittmatter M."/>
            <person name="Tonon T."/>
            <person name="Tregear J.W."/>
            <person name="Valentin K."/>
            <person name="von Dassow P."/>
            <person name="Yamagishi T."/>
            <person name="Van de Peer Y."/>
            <person name="Wincker P."/>
        </authorList>
    </citation>
    <scope>NUCLEOTIDE SEQUENCE [LARGE SCALE GENOMIC DNA]</scope>
    <source>
        <strain evidence="10">Ec32 / CCAP1310/4</strain>
    </source>
</reference>
<proteinExistence type="predicted"/>
<evidence type="ECO:0000256" key="2">
    <source>
        <dbReference type="ARBA" id="ARBA00022679"/>
    </source>
</evidence>
<evidence type="ECO:0000256" key="4">
    <source>
        <dbReference type="ARBA" id="ARBA00022777"/>
    </source>
</evidence>
<keyword evidence="10" id="KW-1185">Reference proteome</keyword>
<dbReference type="SUPFAM" id="SSF53300">
    <property type="entry name" value="vWA-like"/>
    <property type="match status" value="1"/>
</dbReference>
<evidence type="ECO:0000259" key="8">
    <source>
        <dbReference type="PROSITE" id="PS51158"/>
    </source>
</evidence>
<keyword evidence="3" id="KW-0547">Nucleotide-binding</keyword>
<dbReference type="Proteomes" id="UP000002630">
    <property type="component" value="Linkage Group LG01"/>
</dbReference>
<dbReference type="SMART" id="SM00811">
    <property type="entry name" value="Alpha_kinase"/>
    <property type="match status" value="1"/>
</dbReference>
<evidence type="ECO:0000256" key="5">
    <source>
        <dbReference type="ARBA" id="ARBA00022840"/>
    </source>
</evidence>
<sequence>MPPQQPSAADGIPRTSEVPFFSSLHGRERRALRGITRIDLQSAVKYGKKDTPSPNQATGARRWKYTHANIVYITDETSTLEITCYVKPNYVPRANLTPDHVRDHETAKNRLKTDPSLCTSHTVIVVDQSGSMNMCDVTDLRTRSMAVFGTLALDFVGKQRLSGEATDRDAVSLVLMRDSAEVVFEREPMGLVLYNKFVGLHDQSRPRSHGMFLPALNEAERLLKSQVHVGCALSLMFLSDGRPSDQGSSQMHVIADRVRSLAEVFGQKLSVTTLGFGNKRQDFSVLEAMAGAAQDVGAQGEFHLPELTAEGLGTAIVEREAAGSEWGHAPTALQTGDGWIVYKDDLQRYEFSYKGIRYSRFPWVRIDHFSPEATAIAIRKKALGEGSERLVFGLQEVSLAGEFVGPKLVAKESKHVGDEYLKMEFQGSFAKTQQVSKLLAAKFNAMVRERMNVLGLATSRAWDVSFIDCSVYRSSVRGVLVEKMLEPACRYTKWNGNDGYVHCAFGSPTAARATKMLKNMEAIMEGNEEEDGTDSVVTNNEDDDESGPPDETAKANSRASSAITTPGKGEAQARERCQALETFKDVTLVDSRVTASEFLDATDWIPDAAITLFLESDDFEPAQEDEPEDHDSEEDATAARQEAASRTPGSATAAPGGCNFGPEPPLPPSSLPVGQARATADRAWGTGCFRSFPAADAPSLPAPNSFGAPAASASAGAFHSSAPTTFRPGSKMATAGVTALLPTPAASRTLGDGLGGSSACANNPPAAAGVSLGKRPSSARSDEGHIDGSARNRGLRGPRGLPSRSFAPKAECYPQAFSHFSYWQTRRKMLVCDLRGVLSSSAPGEDRAGVFELTDPVIHYRSKSGRTQVYGKTDLGKSGMNKFFKTHRCNDVCRLLGFGE</sequence>
<keyword evidence="4" id="KW-0418">Kinase</keyword>
<dbReference type="PROSITE" id="PS50234">
    <property type="entry name" value="VWFA"/>
    <property type="match status" value="1"/>
</dbReference>
<evidence type="ECO:0008006" key="11">
    <source>
        <dbReference type="Google" id="ProtNLM"/>
    </source>
</evidence>
<dbReference type="CDD" id="cd00198">
    <property type="entry name" value="vWFA"/>
    <property type="match status" value="1"/>
</dbReference>
<dbReference type="InterPro" id="IPR036465">
    <property type="entry name" value="vWFA_dom_sf"/>
</dbReference>
<dbReference type="PROSITE" id="PS51158">
    <property type="entry name" value="ALPHA_KINASE"/>
    <property type="match status" value="1"/>
</dbReference>
<dbReference type="InterPro" id="IPR004166">
    <property type="entry name" value="a-kinase_dom"/>
</dbReference>
<evidence type="ECO:0000313" key="10">
    <source>
        <dbReference type="Proteomes" id="UP000002630"/>
    </source>
</evidence>
<dbReference type="InterPro" id="IPR051852">
    <property type="entry name" value="Alpha-type_PK"/>
</dbReference>
<feature type="region of interest" description="Disordered" evidence="6">
    <location>
        <begin position="621"/>
        <end position="678"/>
    </location>
</feature>
<dbReference type="Gene3D" id="3.40.50.410">
    <property type="entry name" value="von Willebrand factor, type A domain"/>
    <property type="match status" value="1"/>
</dbReference>
<dbReference type="PANTHER" id="PTHR45992:SF11">
    <property type="entry name" value="ALPHA-TYPE PROTEIN KINASE DOMAIN-CONTAINING PROTEIN"/>
    <property type="match status" value="1"/>
</dbReference>
<dbReference type="PANTHER" id="PTHR45992">
    <property type="entry name" value="EUKARYOTIC ELONGATION FACTOR 2 KINASE-RELATED"/>
    <property type="match status" value="1"/>
</dbReference>
<feature type="domain" description="Alpha-type protein kinase" evidence="8">
    <location>
        <begin position="814"/>
        <end position="900"/>
    </location>
</feature>
<dbReference type="OrthoDB" id="44861at2759"/>
<keyword evidence="2" id="KW-0808">Transferase</keyword>
<dbReference type="InParanoid" id="D8LBT5"/>
<dbReference type="AlphaFoldDB" id="D8LBT5"/>
<evidence type="ECO:0000313" key="9">
    <source>
        <dbReference type="EMBL" id="CBN76794.1"/>
    </source>
</evidence>